<dbReference type="InterPro" id="IPR050608">
    <property type="entry name" value="NmrA-type/Isoflavone_red_sf"/>
</dbReference>
<proteinExistence type="predicted"/>
<reference evidence="2" key="1">
    <citation type="submission" date="2023-12" db="EMBL/GenBank/DDBJ databases">
        <title>Genome assembly of Anisodus tanguticus.</title>
        <authorList>
            <person name="Wang Y.-J."/>
        </authorList>
    </citation>
    <scope>NUCLEOTIDE SEQUENCE</scope>
    <source>
        <strain evidence="2">KB-2021</strain>
        <tissue evidence="2">Leaf</tissue>
    </source>
</reference>
<protein>
    <recommendedName>
        <fullName evidence="1">NmrA-like domain-containing protein</fullName>
    </recommendedName>
</protein>
<dbReference type="Proteomes" id="UP001291623">
    <property type="component" value="Unassembled WGS sequence"/>
</dbReference>
<dbReference type="InterPro" id="IPR036291">
    <property type="entry name" value="NAD(P)-bd_dom_sf"/>
</dbReference>
<dbReference type="EMBL" id="JAVYJV010000012">
    <property type="protein sequence ID" value="KAK4357566.1"/>
    <property type="molecule type" value="Genomic_DNA"/>
</dbReference>
<evidence type="ECO:0000313" key="3">
    <source>
        <dbReference type="Proteomes" id="UP001291623"/>
    </source>
</evidence>
<dbReference type="Gene3D" id="3.40.50.720">
    <property type="entry name" value="NAD(P)-binding Rossmann-like Domain"/>
    <property type="match status" value="1"/>
</dbReference>
<sequence>MASPVLISNGPAGKGGRILIIGATGFIGQFIAQANLDANRRTYILVRSFQDNFHPKVKDIKAFEDKGAIILHGAIKDQEFMEELLRKHEIDIGRFLPSEFGHEVDRSDPV</sequence>
<dbReference type="SUPFAM" id="SSF51735">
    <property type="entry name" value="NAD(P)-binding Rossmann-fold domains"/>
    <property type="match status" value="1"/>
</dbReference>
<comment type="caution">
    <text evidence="2">The sequence shown here is derived from an EMBL/GenBank/DDBJ whole genome shotgun (WGS) entry which is preliminary data.</text>
</comment>
<dbReference type="PANTHER" id="PTHR43349:SF16">
    <property type="entry name" value="LEUCANTHOCYANIDIN REDUCTASE"/>
    <property type="match status" value="1"/>
</dbReference>
<organism evidence="2 3">
    <name type="scientific">Anisodus tanguticus</name>
    <dbReference type="NCBI Taxonomy" id="243964"/>
    <lineage>
        <taxon>Eukaryota</taxon>
        <taxon>Viridiplantae</taxon>
        <taxon>Streptophyta</taxon>
        <taxon>Embryophyta</taxon>
        <taxon>Tracheophyta</taxon>
        <taxon>Spermatophyta</taxon>
        <taxon>Magnoliopsida</taxon>
        <taxon>eudicotyledons</taxon>
        <taxon>Gunneridae</taxon>
        <taxon>Pentapetalae</taxon>
        <taxon>asterids</taxon>
        <taxon>lamiids</taxon>
        <taxon>Solanales</taxon>
        <taxon>Solanaceae</taxon>
        <taxon>Solanoideae</taxon>
        <taxon>Hyoscyameae</taxon>
        <taxon>Anisodus</taxon>
    </lineage>
</organism>
<dbReference type="InterPro" id="IPR008030">
    <property type="entry name" value="NmrA-like"/>
</dbReference>
<evidence type="ECO:0000259" key="1">
    <source>
        <dbReference type="Pfam" id="PF05368"/>
    </source>
</evidence>
<dbReference type="PANTHER" id="PTHR43349">
    <property type="entry name" value="PINORESINOL REDUCTASE-RELATED"/>
    <property type="match status" value="1"/>
</dbReference>
<dbReference type="Pfam" id="PF05368">
    <property type="entry name" value="NmrA"/>
    <property type="match status" value="1"/>
</dbReference>
<evidence type="ECO:0000313" key="2">
    <source>
        <dbReference type="EMBL" id="KAK4357566.1"/>
    </source>
</evidence>
<dbReference type="AlphaFoldDB" id="A0AAE1VBC6"/>
<feature type="domain" description="NmrA-like" evidence="1">
    <location>
        <begin position="17"/>
        <end position="87"/>
    </location>
</feature>
<accession>A0AAE1VBC6</accession>
<keyword evidence="3" id="KW-1185">Reference proteome</keyword>
<gene>
    <name evidence="2" type="ORF">RND71_023176</name>
</gene>
<name>A0AAE1VBC6_9SOLA</name>